<comment type="caution">
    <text evidence="1">The sequence shown here is derived from an EMBL/GenBank/DDBJ whole genome shotgun (WGS) entry which is preliminary data.</text>
</comment>
<dbReference type="Gene3D" id="3.30.300.20">
    <property type="match status" value="1"/>
</dbReference>
<dbReference type="EMBL" id="BONP01000013">
    <property type="protein sequence ID" value="GIG40548.1"/>
    <property type="molecule type" value="Genomic_DNA"/>
</dbReference>
<evidence type="ECO:0000313" key="1">
    <source>
        <dbReference type="EMBL" id="GIG40548.1"/>
    </source>
</evidence>
<dbReference type="RefSeq" id="WP_203674350.1">
    <property type="nucleotide sequence ID" value="NZ_BONP01000013.1"/>
</dbReference>
<protein>
    <recommendedName>
        <fullName evidence="3">Osmotically inducible protein C</fullName>
    </recommendedName>
</protein>
<dbReference type="InterPro" id="IPR015946">
    <property type="entry name" value="KH_dom-like_a/b"/>
</dbReference>
<dbReference type="SUPFAM" id="SSF82784">
    <property type="entry name" value="OsmC-like"/>
    <property type="match status" value="1"/>
</dbReference>
<dbReference type="Pfam" id="PF02566">
    <property type="entry name" value="OsmC"/>
    <property type="match status" value="1"/>
</dbReference>
<sequence>MEYTASVRSSFGTHQVEVTAGGSHRTLDVPAREGAPGSAVSGGELLFLALATCAINDVYREAAARSLPVTAVDVQVSGWFDAPGAPARDVSYRVAVVSPAPEEDVRALVAHVDAIAEVHGTLRGGVEVRLDEVRVSTPADEASGAQS</sequence>
<evidence type="ECO:0008006" key="3">
    <source>
        <dbReference type="Google" id="ProtNLM"/>
    </source>
</evidence>
<organism evidence="1 2">
    <name type="scientific">Cellulomonas phragmiteti</name>
    <dbReference type="NCBI Taxonomy" id="478780"/>
    <lineage>
        <taxon>Bacteria</taxon>
        <taxon>Bacillati</taxon>
        <taxon>Actinomycetota</taxon>
        <taxon>Actinomycetes</taxon>
        <taxon>Micrococcales</taxon>
        <taxon>Cellulomonadaceae</taxon>
        <taxon>Cellulomonas</taxon>
    </lineage>
</organism>
<keyword evidence="2" id="KW-1185">Reference proteome</keyword>
<name>A0ABQ4DMG6_9CELL</name>
<accession>A0ABQ4DMG6</accession>
<dbReference type="Proteomes" id="UP000614741">
    <property type="component" value="Unassembled WGS sequence"/>
</dbReference>
<evidence type="ECO:0000313" key="2">
    <source>
        <dbReference type="Proteomes" id="UP000614741"/>
    </source>
</evidence>
<reference evidence="1 2" key="1">
    <citation type="submission" date="2021-01" db="EMBL/GenBank/DDBJ databases">
        <title>Whole genome shotgun sequence of Cellulomonas phragmiteti NBRC 110785.</title>
        <authorList>
            <person name="Komaki H."/>
            <person name="Tamura T."/>
        </authorList>
    </citation>
    <scope>NUCLEOTIDE SEQUENCE [LARGE SCALE GENOMIC DNA]</scope>
    <source>
        <strain evidence="1 2">NBRC 110785</strain>
    </source>
</reference>
<dbReference type="InterPro" id="IPR036102">
    <property type="entry name" value="OsmC/Ohrsf"/>
</dbReference>
<dbReference type="InterPro" id="IPR003718">
    <property type="entry name" value="OsmC/Ohr_fam"/>
</dbReference>
<proteinExistence type="predicted"/>
<gene>
    <name evidence="1" type="ORF">Cph01nite_23100</name>
</gene>